<feature type="transmembrane region" description="Helical" evidence="1">
    <location>
        <begin position="93"/>
        <end position="112"/>
    </location>
</feature>
<evidence type="ECO:0008006" key="4">
    <source>
        <dbReference type="Google" id="ProtNLM"/>
    </source>
</evidence>
<gene>
    <name evidence="2" type="ORF">DFH05DRAFT_1455794</name>
</gene>
<feature type="transmembrane region" description="Helical" evidence="1">
    <location>
        <begin position="149"/>
        <end position="167"/>
    </location>
</feature>
<name>A0A9W8PBL5_9AGAR</name>
<evidence type="ECO:0000256" key="1">
    <source>
        <dbReference type="SAM" id="Phobius"/>
    </source>
</evidence>
<keyword evidence="1" id="KW-0812">Transmembrane</keyword>
<comment type="caution">
    <text evidence="2">The sequence shown here is derived from an EMBL/GenBank/DDBJ whole genome shotgun (WGS) entry which is preliminary data.</text>
</comment>
<sequence>MSGKAKYGEKDAPISPYRTRKFWLYTCAFALLFGMTGAELGLVSDLLHEGGNNEANYPSAEFKHDLGILLFTCIASLLYIIGHAFISMGLNIFVNFVLAVFWGTGAGVLFHVSPFESFTCDKPSSTFNSNWAAYSDHCARVVAMQGLAWALWGLSIILMFGMLFHLVEFKARHNVSMYRV</sequence>
<reference evidence="2 3" key="1">
    <citation type="journal article" date="2023" name="Proc. Natl. Acad. Sci. U.S.A.">
        <title>A global phylogenomic analysis of the shiitake genus Lentinula.</title>
        <authorList>
            <person name="Sierra-Patev S."/>
            <person name="Min B."/>
            <person name="Naranjo-Ortiz M."/>
            <person name="Looney B."/>
            <person name="Konkel Z."/>
            <person name="Slot J.C."/>
            <person name="Sakamoto Y."/>
            <person name="Steenwyk J.L."/>
            <person name="Rokas A."/>
            <person name="Carro J."/>
            <person name="Camarero S."/>
            <person name="Ferreira P."/>
            <person name="Molpeceres G."/>
            <person name="Ruiz-Duenas F.J."/>
            <person name="Serrano A."/>
            <person name="Henrissat B."/>
            <person name="Drula E."/>
            <person name="Hughes K.W."/>
            <person name="Mata J.L."/>
            <person name="Ishikawa N.K."/>
            <person name="Vargas-Isla R."/>
            <person name="Ushijima S."/>
            <person name="Smith C.A."/>
            <person name="Donoghue J."/>
            <person name="Ahrendt S."/>
            <person name="Andreopoulos W."/>
            <person name="He G."/>
            <person name="LaButti K."/>
            <person name="Lipzen A."/>
            <person name="Ng V."/>
            <person name="Riley R."/>
            <person name="Sandor L."/>
            <person name="Barry K."/>
            <person name="Martinez A.T."/>
            <person name="Xiao Y."/>
            <person name="Gibbons J.G."/>
            <person name="Terashima K."/>
            <person name="Grigoriev I.V."/>
            <person name="Hibbett D."/>
        </authorList>
    </citation>
    <scope>NUCLEOTIDE SEQUENCE [LARGE SCALE GENOMIC DNA]</scope>
    <source>
        <strain evidence="2 3">TFB7810</strain>
    </source>
</reference>
<protein>
    <recommendedName>
        <fullName evidence="4">MARVEL domain-containing protein</fullName>
    </recommendedName>
</protein>
<accession>A0A9W8PBL5</accession>
<keyword evidence="3" id="KW-1185">Reference proteome</keyword>
<keyword evidence="1" id="KW-1133">Transmembrane helix</keyword>
<organism evidence="2 3">
    <name type="scientific">Lentinula detonsa</name>
    <dbReference type="NCBI Taxonomy" id="2804962"/>
    <lineage>
        <taxon>Eukaryota</taxon>
        <taxon>Fungi</taxon>
        <taxon>Dikarya</taxon>
        <taxon>Basidiomycota</taxon>
        <taxon>Agaricomycotina</taxon>
        <taxon>Agaricomycetes</taxon>
        <taxon>Agaricomycetidae</taxon>
        <taxon>Agaricales</taxon>
        <taxon>Marasmiineae</taxon>
        <taxon>Omphalotaceae</taxon>
        <taxon>Lentinula</taxon>
    </lineage>
</organism>
<evidence type="ECO:0000313" key="3">
    <source>
        <dbReference type="Proteomes" id="UP001142393"/>
    </source>
</evidence>
<dbReference type="AlphaFoldDB" id="A0A9W8PBL5"/>
<keyword evidence="1" id="KW-0472">Membrane</keyword>
<proteinExistence type="predicted"/>
<dbReference type="Proteomes" id="UP001142393">
    <property type="component" value="Unassembled WGS sequence"/>
</dbReference>
<dbReference type="EMBL" id="JANVFU010000001">
    <property type="protein sequence ID" value="KAJ3750883.1"/>
    <property type="molecule type" value="Genomic_DNA"/>
</dbReference>
<evidence type="ECO:0000313" key="2">
    <source>
        <dbReference type="EMBL" id="KAJ3750883.1"/>
    </source>
</evidence>
<feature type="transmembrane region" description="Helical" evidence="1">
    <location>
        <begin position="22"/>
        <end position="43"/>
    </location>
</feature>
<feature type="transmembrane region" description="Helical" evidence="1">
    <location>
        <begin position="66"/>
        <end position="86"/>
    </location>
</feature>